<keyword evidence="2" id="KW-0732">Signal</keyword>
<evidence type="ECO:0008006" key="5">
    <source>
        <dbReference type="Google" id="ProtNLM"/>
    </source>
</evidence>
<proteinExistence type="predicted"/>
<evidence type="ECO:0000256" key="2">
    <source>
        <dbReference type="SAM" id="SignalP"/>
    </source>
</evidence>
<organism evidence="3 4">
    <name type="scientific">Variovorax gossypii</name>
    <dbReference type="NCBI Taxonomy" id="1679495"/>
    <lineage>
        <taxon>Bacteria</taxon>
        <taxon>Pseudomonadati</taxon>
        <taxon>Pseudomonadota</taxon>
        <taxon>Betaproteobacteria</taxon>
        <taxon>Burkholderiales</taxon>
        <taxon>Comamonadaceae</taxon>
        <taxon>Variovorax</taxon>
    </lineage>
</organism>
<name>A0A431TJE2_9BURK</name>
<dbReference type="Proteomes" id="UP000267418">
    <property type="component" value="Unassembled WGS sequence"/>
</dbReference>
<protein>
    <recommendedName>
        <fullName evidence="5">Cell envelope biogenesis protein TolA</fullName>
    </recommendedName>
</protein>
<evidence type="ECO:0000313" key="3">
    <source>
        <dbReference type="EMBL" id="RTQ33835.1"/>
    </source>
</evidence>
<feature type="compositionally biased region" description="Basic and acidic residues" evidence="1">
    <location>
        <begin position="44"/>
        <end position="57"/>
    </location>
</feature>
<dbReference type="RefSeq" id="WP_093206618.1">
    <property type="nucleotide sequence ID" value="NZ_RXOE01000003.1"/>
</dbReference>
<comment type="caution">
    <text evidence="3">The sequence shown here is derived from an EMBL/GenBank/DDBJ whole genome shotgun (WGS) entry which is preliminary data.</text>
</comment>
<feature type="signal peptide" evidence="2">
    <location>
        <begin position="1"/>
        <end position="23"/>
    </location>
</feature>
<dbReference type="AlphaFoldDB" id="A0A431TJE2"/>
<feature type="chain" id="PRO_5019151462" description="Cell envelope biogenesis protein TolA" evidence="2">
    <location>
        <begin position="24"/>
        <end position="120"/>
    </location>
</feature>
<evidence type="ECO:0000313" key="4">
    <source>
        <dbReference type="Proteomes" id="UP000267418"/>
    </source>
</evidence>
<dbReference type="EMBL" id="RXOE01000003">
    <property type="protein sequence ID" value="RTQ33835.1"/>
    <property type="molecule type" value="Genomic_DNA"/>
</dbReference>
<keyword evidence="4" id="KW-1185">Reference proteome</keyword>
<feature type="region of interest" description="Disordered" evidence="1">
    <location>
        <begin position="20"/>
        <end position="120"/>
    </location>
</feature>
<gene>
    <name evidence="3" type="ORF">EJP69_15825</name>
</gene>
<accession>A0A431TJE2</accession>
<sequence>MKKMLVPVGLALAQMMVVSVASAQSSGEADPAQGKARPTAPTTRAERAEARKERRVDGAAAARGPQMQEGEVRATTAPKMSREERRAAAAKRRAANREAMKAGQLPRGGSNDAPEKQKKP</sequence>
<evidence type="ECO:0000256" key="1">
    <source>
        <dbReference type="SAM" id="MobiDB-lite"/>
    </source>
</evidence>
<reference evidence="3 4" key="1">
    <citation type="submission" date="2018-12" db="EMBL/GenBank/DDBJ databases">
        <title>The genome of Variovorax gossypii DSM 100435.</title>
        <authorList>
            <person name="Gao J."/>
            <person name="Sun J."/>
        </authorList>
    </citation>
    <scope>NUCLEOTIDE SEQUENCE [LARGE SCALE GENOMIC DNA]</scope>
    <source>
        <strain evidence="3 4">DSM 100435</strain>
    </source>
</reference>